<dbReference type="PANTHER" id="PTHR21340:SF0">
    <property type="entry name" value="BIS(5'-NUCLEOSYL)-TETRAPHOSPHATASE [ASYMMETRICAL]"/>
    <property type="match status" value="1"/>
</dbReference>
<dbReference type="SUPFAM" id="SSF55811">
    <property type="entry name" value="Nudix"/>
    <property type="match status" value="1"/>
</dbReference>
<gene>
    <name evidence="3" type="ORF">A2Z21_05710</name>
</gene>
<dbReference type="GO" id="GO:0006167">
    <property type="term" value="P:AMP biosynthetic process"/>
    <property type="evidence" value="ECO:0007669"/>
    <property type="project" value="TreeGrafter"/>
</dbReference>
<reference evidence="3 4" key="1">
    <citation type="journal article" date="2016" name="Nat. Commun.">
        <title>Thousands of microbial genomes shed light on interconnected biogeochemical processes in an aquifer system.</title>
        <authorList>
            <person name="Anantharaman K."/>
            <person name="Brown C.T."/>
            <person name="Hug L.A."/>
            <person name="Sharon I."/>
            <person name="Castelle C.J."/>
            <person name="Probst A.J."/>
            <person name="Thomas B.C."/>
            <person name="Singh A."/>
            <person name="Wilkins M.J."/>
            <person name="Karaoz U."/>
            <person name="Brodie E.L."/>
            <person name="Williams K.H."/>
            <person name="Hubbard S.S."/>
            <person name="Banfield J.F."/>
        </authorList>
    </citation>
    <scope>NUCLEOTIDE SEQUENCE [LARGE SCALE GENOMIC DNA]</scope>
    <source>
        <strain evidence="4">RBG_16_55_9</strain>
    </source>
</reference>
<protein>
    <recommendedName>
        <fullName evidence="2">Nudix hydrolase domain-containing protein</fullName>
    </recommendedName>
</protein>
<dbReference type="InterPro" id="IPR000086">
    <property type="entry name" value="NUDIX_hydrolase_dom"/>
</dbReference>
<comment type="caution">
    <text evidence="3">The sequence shown here is derived from an EMBL/GenBank/DDBJ whole genome shotgun (WGS) entry which is preliminary data.</text>
</comment>
<organism evidence="3 4">
    <name type="scientific">Fraserbacteria sp. (strain RBG_16_55_9)</name>
    <dbReference type="NCBI Taxonomy" id="1817864"/>
    <lineage>
        <taxon>Bacteria</taxon>
        <taxon>Candidatus Fraseribacteriota</taxon>
    </lineage>
</organism>
<dbReference type="GO" id="GO:0004081">
    <property type="term" value="F:bis(5'-nucleosyl)-tetraphosphatase (asymmetrical) activity"/>
    <property type="evidence" value="ECO:0007669"/>
    <property type="project" value="TreeGrafter"/>
</dbReference>
<sequence>MAKSEVRTVSVYPFRLTTRGPEYLALHRRAGDPDFGDVWMAVHGRIEAGETAAQAGLREVREETGLTPASFWSLDFIEHFYVLSGDAVELVPCFAAELDEKVILNAEHDDYRWLPLDKMLKLLIWRGQRESVQTLHEEIAQPLFEGRPINPFLVLSLEQHRK</sequence>
<dbReference type="InterPro" id="IPR051325">
    <property type="entry name" value="Nudix_hydrolase_domain"/>
</dbReference>
<dbReference type="Proteomes" id="UP000179157">
    <property type="component" value="Unassembled WGS sequence"/>
</dbReference>
<name>A0A1F5UPJ4_FRAXR</name>
<dbReference type="InterPro" id="IPR015797">
    <property type="entry name" value="NUDIX_hydrolase-like_dom_sf"/>
</dbReference>
<proteinExistence type="predicted"/>
<evidence type="ECO:0000259" key="2">
    <source>
        <dbReference type="PROSITE" id="PS51462"/>
    </source>
</evidence>
<dbReference type="EMBL" id="MFGX01000118">
    <property type="protein sequence ID" value="OGF53098.1"/>
    <property type="molecule type" value="Genomic_DNA"/>
</dbReference>
<feature type="domain" description="Nudix hydrolase" evidence="2">
    <location>
        <begin position="4"/>
        <end position="137"/>
    </location>
</feature>
<keyword evidence="1" id="KW-0378">Hydrolase</keyword>
<accession>A0A1F5UPJ4</accession>
<dbReference type="STRING" id="1817864.A2Z21_05710"/>
<dbReference type="AlphaFoldDB" id="A0A1F5UPJ4"/>
<dbReference type="PROSITE" id="PS51462">
    <property type="entry name" value="NUDIX"/>
    <property type="match status" value="1"/>
</dbReference>
<dbReference type="Gene3D" id="3.90.79.10">
    <property type="entry name" value="Nucleoside Triphosphate Pyrophosphohydrolase"/>
    <property type="match status" value="1"/>
</dbReference>
<evidence type="ECO:0000313" key="3">
    <source>
        <dbReference type="EMBL" id="OGF53098.1"/>
    </source>
</evidence>
<evidence type="ECO:0000313" key="4">
    <source>
        <dbReference type="Proteomes" id="UP000179157"/>
    </source>
</evidence>
<dbReference type="CDD" id="cd04664">
    <property type="entry name" value="NUDIX_DHNTPase_like"/>
    <property type="match status" value="1"/>
</dbReference>
<dbReference type="PANTHER" id="PTHR21340">
    <property type="entry name" value="DIADENOSINE 5,5-P1,P4-TETRAPHOSPHATE PYROPHOSPHOHYDROLASE MUTT"/>
    <property type="match status" value="1"/>
</dbReference>
<dbReference type="GO" id="GO:0006754">
    <property type="term" value="P:ATP biosynthetic process"/>
    <property type="evidence" value="ECO:0007669"/>
    <property type="project" value="TreeGrafter"/>
</dbReference>
<dbReference type="Pfam" id="PF00293">
    <property type="entry name" value="NUDIX"/>
    <property type="match status" value="1"/>
</dbReference>
<evidence type="ECO:0000256" key="1">
    <source>
        <dbReference type="ARBA" id="ARBA00022801"/>
    </source>
</evidence>